<sequence length="131" mass="15479">MKANLMVNKLSKSTVSKQWPFSSMDCSYHSVRLLRLILLDLDEIQLFLVFMRHLWKGQEQSHLQELVSPTLTLPVLLVNHRPLTSLESLIRNHQHHRLHTQKAMVPCIFHLHLLHQRWSLLDQDQHLTTVI</sequence>
<proteinExistence type="predicted"/>
<dbReference type="AlphaFoldDB" id="A0A0A9CLE3"/>
<name>A0A0A9CLE3_ARUDO</name>
<evidence type="ECO:0000313" key="1">
    <source>
        <dbReference type="EMBL" id="JAD77089.1"/>
    </source>
</evidence>
<protein>
    <submittedName>
        <fullName evidence="1">Uncharacterized protein</fullName>
    </submittedName>
</protein>
<accession>A0A0A9CLE3</accession>
<organism evidence="1">
    <name type="scientific">Arundo donax</name>
    <name type="common">Giant reed</name>
    <name type="synonym">Donax arundinaceus</name>
    <dbReference type="NCBI Taxonomy" id="35708"/>
    <lineage>
        <taxon>Eukaryota</taxon>
        <taxon>Viridiplantae</taxon>
        <taxon>Streptophyta</taxon>
        <taxon>Embryophyta</taxon>
        <taxon>Tracheophyta</taxon>
        <taxon>Spermatophyta</taxon>
        <taxon>Magnoliopsida</taxon>
        <taxon>Liliopsida</taxon>
        <taxon>Poales</taxon>
        <taxon>Poaceae</taxon>
        <taxon>PACMAD clade</taxon>
        <taxon>Arundinoideae</taxon>
        <taxon>Arundineae</taxon>
        <taxon>Arundo</taxon>
    </lineage>
</organism>
<dbReference type="EMBL" id="GBRH01220806">
    <property type="protein sequence ID" value="JAD77089.1"/>
    <property type="molecule type" value="Transcribed_RNA"/>
</dbReference>
<reference evidence="1" key="2">
    <citation type="journal article" date="2015" name="Data Brief">
        <title>Shoot transcriptome of the giant reed, Arundo donax.</title>
        <authorList>
            <person name="Barrero R.A."/>
            <person name="Guerrero F.D."/>
            <person name="Moolhuijzen P."/>
            <person name="Goolsby J.A."/>
            <person name="Tidwell J."/>
            <person name="Bellgard S.E."/>
            <person name="Bellgard M.I."/>
        </authorList>
    </citation>
    <scope>NUCLEOTIDE SEQUENCE</scope>
    <source>
        <tissue evidence="1">Shoot tissue taken approximately 20 cm above the soil surface</tissue>
    </source>
</reference>
<reference evidence="1" key="1">
    <citation type="submission" date="2014-09" db="EMBL/GenBank/DDBJ databases">
        <authorList>
            <person name="Magalhaes I.L.F."/>
            <person name="Oliveira U."/>
            <person name="Santos F.R."/>
            <person name="Vidigal T.H.D.A."/>
            <person name="Brescovit A.D."/>
            <person name="Santos A.J."/>
        </authorList>
    </citation>
    <scope>NUCLEOTIDE SEQUENCE</scope>
    <source>
        <tissue evidence="1">Shoot tissue taken approximately 20 cm above the soil surface</tissue>
    </source>
</reference>